<dbReference type="RefSeq" id="XP_001702025.1">
    <property type="nucleotide sequence ID" value="XM_001701973.2"/>
</dbReference>
<dbReference type="OrthoDB" id="409395at2759"/>
<dbReference type="Pfam" id="PF05096">
    <property type="entry name" value="Glu_cyclase_2"/>
    <property type="match status" value="1"/>
</dbReference>
<dbReference type="SUPFAM" id="SSF63825">
    <property type="entry name" value="YWTD domain"/>
    <property type="match status" value="1"/>
</dbReference>
<name>A8JFN9_CHLRE</name>
<dbReference type="InterPro" id="IPR007788">
    <property type="entry name" value="QCT"/>
</dbReference>
<dbReference type="HOGENOM" id="CLU_060272_1_0_1"/>
<dbReference type="KEGG" id="cre:CHLRE_11g476150v5"/>
<protein>
    <recommendedName>
        <fullName evidence="3">Glutamine cyclotransferase</fullName>
    </recommendedName>
</protein>
<dbReference type="FunCoup" id="A8JFN9">
    <property type="interactions" value="140"/>
</dbReference>
<keyword evidence="2" id="KW-1185">Reference proteome</keyword>
<sequence length="317" mass="35632">MVVSRRSRTLLALTILLLLSLGLTQPVAAGKRKAKQRRETHEEQHPEPTLWTYSVVAEYPHDHKAFTQGLQFDRTCDNSSKVCYDIFWESTGLNGQSSIRQVDVNTGEVRLRNDLPSNHFGEGVTRLGDDLYMITWRTGAGFKFSADKLQLTEEIDTGLGDGWGLTTDGVHLIVSESSQHIHFLDPKTLREVRTITVKDRGKEIPWINEMEVINGELWGNVWQTECIARVNMTTGRVIGWIHMHGLREGLIKRGLVGSTKMDVLNGIAYDATSKRIFVTGKLWPRVFEVVPKPFESGAAPDWAAVARLCHPRVFGLG</sequence>
<evidence type="ECO:0000313" key="2">
    <source>
        <dbReference type="Proteomes" id="UP000006906"/>
    </source>
</evidence>
<dbReference type="GeneID" id="5727549"/>
<dbReference type="InParanoid" id="A8JFN9"/>
<gene>
    <name evidence="1" type="ORF">CHLRE_11g476150v5</name>
</gene>
<dbReference type="AlphaFoldDB" id="A8JFN9"/>
<dbReference type="STRING" id="3055.A8JFN9"/>
<dbReference type="OMA" id="YTDSFWI"/>
<accession>A8JFN9</accession>
<dbReference type="GO" id="GO:0016603">
    <property type="term" value="F:glutaminyl-peptide cyclotransferase activity"/>
    <property type="evidence" value="ECO:0007669"/>
    <property type="project" value="InterPro"/>
</dbReference>
<dbReference type="PANTHER" id="PTHR31270:SF1">
    <property type="entry name" value="GLUTAMINYL-PEPTIDE CYCLOTRANSFERASE"/>
    <property type="match status" value="1"/>
</dbReference>
<reference evidence="1 2" key="1">
    <citation type="journal article" date="2007" name="Science">
        <title>The Chlamydomonas genome reveals the evolution of key animal and plant functions.</title>
        <authorList>
            <person name="Merchant S.S."/>
            <person name="Prochnik S.E."/>
            <person name="Vallon O."/>
            <person name="Harris E.H."/>
            <person name="Karpowicz S.J."/>
            <person name="Witman G.B."/>
            <person name="Terry A."/>
            <person name="Salamov A."/>
            <person name="Fritz-Laylin L.K."/>
            <person name="Marechal-Drouard L."/>
            <person name="Marshall W.F."/>
            <person name="Qu L.H."/>
            <person name="Nelson D.R."/>
            <person name="Sanderfoot A.A."/>
            <person name="Spalding M.H."/>
            <person name="Kapitonov V.V."/>
            <person name="Ren Q."/>
            <person name="Ferris P."/>
            <person name="Lindquist E."/>
            <person name="Shapiro H."/>
            <person name="Lucas S.M."/>
            <person name="Grimwood J."/>
            <person name="Schmutz J."/>
            <person name="Cardol P."/>
            <person name="Cerutti H."/>
            <person name="Chanfreau G."/>
            <person name="Chen C.L."/>
            <person name="Cognat V."/>
            <person name="Croft M.T."/>
            <person name="Dent R."/>
            <person name="Dutcher S."/>
            <person name="Fernandez E."/>
            <person name="Fukuzawa H."/>
            <person name="Gonzalez-Ballester D."/>
            <person name="Gonzalez-Halphen D."/>
            <person name="Hallmann A."/>
            <person name="Hanikenne M."/>
            <person name="Hippler M."/>
            <person name="Inwood W."/>
            <person name="Jabbari K."/>
            <person name="Kalanon M."/>
            <person name="Kuras R."/>
            <person name="Lefebvre P.A."/>
            <person name="Lemaire S.D."/>
            <person name="Lobanov A.V."/>
            <person name="Lohr M."/>
            <person name="Manuell A."/>
            <person name="Meier I."/>
            <person name="Mets L."/>
            <person name="Mittag M."/>
            <person name="Mittelmeier T."/>
            <person name="Moroney J.V."/>
            <person name="Moseley J."/>
            <person name="Napoli C."/>
            <person name="Nedelcu A.M."/>
            <person name="Niyogi K."/>
            <person name="Novoselov S.V."/>
            <person name="Paulsen I.T."/>
            <person name="Pazour G."/>
            <person name="Purton S."/>
            <person name="Ral J.P."/>
            <person name="Riano-Pachon D.M."/>
            <person name="Riekhof W."/>
            <person name="Rymarquis L."/>
            <person name="Schroda M."/>
            <person name="Stern D."/>
            <person name="Umen J."/>
            <person name="Willows R."/>
            <person name="Wilson N."/>
            <person name="Zimmer S.L."/>
            <person name="Allmer J."/>
            <person name="Balk J."/>
            <person name="Bisova K."/>
            <person name="Chen C.J."/>
            <person name="Elias M."/>
            <person name="Gendler K."/>
            <person name="Hauser C."/>
            <person name="Lamb M.R."/>
            <person name="Ledford H."/>
            <person name="Long J.C."/>
            <person name="Minagawa J."/>
            <person name="Page M.D."/>
            <person name="Pan J."/>
            <person name="Pootakham W."/>
            <person name="Roje S."/>
            <person name="Rose A."/>
            <person name="Stahlberg E."/>
            <person name="Terauchi A.M."/>
            <person name="Yang P."/>
            <person name="Ball S."/>
            <person name="Bowler C."/>
            <person name="Dieckmann C.L."/>
            <person name="Gladyshev V.N."/>
            <person name="Green P."/>
            <person name="Jorgensen R."/>
            <person name="Mayfield S."/>
            <person name="Mueller-Roeber B."/>
            <person name="Rajamani S."/>
            <person name="Sayre R.T."/>
            <person name="Brokstein P."/>
            <person name="Dubchak I."/>
            <person name="Goodstein D."/>
            <person name="Hornick L."/>
            <person name="Huang Y.W."/>
            <person name="Jhaveri J."/>
            <person name="Luo Y."/>
            <person name="Martinez D."/>
            <person name="Ngau W.C."/>
            <person name="Otillar B."/>
            <person name="Poliakov A."/>
            <person name="Porter A."/>
            <person name="Szajkowski L."/>
            <person name="Werner G."/>
            <person name="Zhou K."/>
            <person name="Grigoriev I.V."/>
            <person name="Rokhsar D.S."/>
            <person name="Grossman A.R."/>
        </authorList>
    </citation>
    <scope>NUCLEOTIDE SEQUENCE [LARGE SCALE GENOMIC DNA]</scope>
    <source>
        <strain evidence="2">CC-503</strain>
    </source>
</reference>
<dbReference type="PANTHER" id="PTHR31270">
    <property type="entry name" value="GLUTAMINYL-PEPTIDE CYCLOTRANSFERASE"/>
    <property type="match status" value="1"/>
</dbReference>
<proteinExistence type="predicted"/>
<evidence type="ECO:0000313" key="1">
    <source>
        <dbReference type="EMBL" id="PNW76787.1"/>
    </source>
</evidence>
<dbReference type="PaxDb" id="3055-EDO97300"/>
<dbReference type="EMBL" id="CM008972">
    <property type="protein sequence ID" value="PNW76787.1"/>
    <property type="molecule type" value="Genomic_DNA"/>
</dbReference>
<dbReference type="Proteomes" id="UP000006906">
    <property type="component" value="Chromosome 11"/>
</dbReference>
<dbReference type="eggNOG" id="ENOG502QUQC">
    <property type="taxonomic scope" value="Eukaryota"/>
</dbReference>
<dbReference type="Gramene" id="PNW76787">
    <property type="protein sequence ID" value="PNW76787"/>
    <property type="gene ID" value="CHLRE_11g476150v5"/>
</dbReference>
<evidence type="ECO:0008006" key="3">
    <source>
        <dbReference type="Google" id="ProtNLM"/>
    </source>
</evidence>
<organism evidence="1 2">
    <name type="scientific">Chlamydomonas reinhardtii</name>
    <name type="common">Chlamydomonas smithii</name>
    <dbReference type="NCBI Taxonomy" id="3055"/>
    <lineage>
        <taxon>Eukaryota</taxon>
        <taxon>Viridiplantae</taxon>
        <taxon>Chlorophyta</taxon>
        <taxon>core chlorophytes</taxon>
        <taxon>Chlorophyceae</taxon>
        <taxon>CS clade</taxon>
        <taxon>Chlamydomonadales</taxon>
        <taxon>Chlamydomonadaceae</taxon>
        <taxon>Chlamydomonas</taxon>
    </lineage>
</organism>